<sequence length="366" mass="41775">MKKLLTLMSIISLITATLSFVISCGIFGKGEEGNGNGGNENNEQIDKVLVGYYYDWGGIGQVKPSFEEIASTNYNIVNISFLYSKEAYFMPVYEPINANEVKEGIKLLHSKGKKSLISMGGATGNKMKFRKEQKDELKKTILNVVDMYGFHGLDIDWEGECLSDRESQQTTIDALIEIKKERPEFIITMAPEMPYLKNSTKNGEKSYIPFLEGLYEYYDWINPQLYNGWAFGPYVEKNEQVILNLPAGYISNDDIEHRAEFYYLMTKYLTTTYSPINDFYLIDPDRYVLGAATNEPAGRGAATKESIKKSYDLLSNEGIFTKGLMTWALNYDSYEGHLEVNGQIINWKKWSFESWYNDTHGEEANN</sequence>
<keyword evidence="5" id="KW-1185">Reference proteome</keyword>
<evidence type="ECO:0000313" key="5">
    <source>
        <dbReference type="Proteomes" id="UP000234790"/>
    </source>
</evidence>
<dbReference type="InterPro" id="IPR017853">
    <property type="entry name" value="GH"/>
</dbReference>
<name>A0A2K9LY06_SPISQ</name>
<feature type="domain" description="GH18" evidence="3">
    <location>
        <begin position="47"/>
        <end position="363"/>
    </location>
</feature>
<reference evidence="4 5" key="1">
    <citation type="submission" date="2017-12" db="EMBL/GenBank/DDBJ databases">
        <title>Complete genome sequence of Spiroplasma monobiae MQ-1 (ATCC 33825).</title>
        <authorList>
            <person name="Tsai Y.-M."/>
            <person name="Lo W.-S."/>
            <person name="Wu P.-S."/>
            <person name="Cho S.-T."/>
            <person name="Kuo C.-H."/>
        </authorList>
    </citation>
    <scope>NUCLEOTIDE SEQUENCE [LARGE SCALE GENOMIC DNA]</scope>
    <source>
        <strain evidence="4 5">MQ-1</strain>
    </source>
</reference>
<evidence type="ECO:0000313" key="4">
    <source>
        <dbReference type="EMBL" id="AUM62614.1"/>
    </source>
</evidence>
<evidence type="ECO:0000256" key="1">
    <source>
        <dbReference type="ARBA" id="ARBA00022801"/>
    </source>
</evidence>
<protein>
    <submittedName>
        <fullName evidence="4">Chitinase</fullName>
    </submittedName>
</protein>
<dbReference type="InterPro" id="IPR011583">
    <property type="entry name" value="Chitinase_II/V-like_cat"/>
</dbReference>
<dbReference type="EMBL" id="CP025543">
    <property type="protein sequence ID" value="AUM62614.1"/>
    <property type="molecule type" value="Genomic_DNA"/>
</dbReference>
<keyword evidence="2" id="KW-0326">Glycosidase</keyword>
<dbReference type="SMART" id="SM00636">
    <property type="entry name" value="Glyco_18"/>
    <property type="match status" value="1"/>
</dbReference>
<dbReference type="GO" id="GO:0008061">
    <property type="term" value="F:chitin binding"/>
    <property type="evidence" value="ECO:0007669"/>
    <property type="project" value="InterPro"/>
</dbReference>
<dbReference type="InterPro" id="IPR050542">
    <property type="entry name" value="Glycosyl_Hydrlase18_Chitinase"/>
</dbReference>
<dbReference type="Pfam" id="PF00704">
    <property type="entry name" value="Glyco_hydro_18"/>
    <property type="match status" value="1"/>
</dbReference>
<dbReference type="OrthoDB" id="315328at2"/>
<dbReference type="Proteomes" id="UP000234790">
    <property type="component" value="Chromosome"/>
</dbReference>
<dbReference type="PROSITE" id="PS51910">
    <property type="entry name" value="GH18_2"/>
    <property type="match status" value="1"/>
</dbReference>
<dbReference type="GO" id="GO:0005975">
    <property type="term" value="P:carbohydrate metabolic process"/>
    <property type="evidence" value="ECO:0007669"/>
    <property type="project" value="InterPro"/>
</dbReference>
<dbReference type="GO" id="GO:0016798">
    <property type="term" value="F:hydrolase activity, acting on glycosyl bonds"/>
    <property type="evidence" value="ECO:0007669"/>
    <property type="project" value="UniProtKB-KW"/>
</dbReference>
<gene>
    <name evidence="4" type="ORF">SMONO_v1c03650</name>
</gene>
<keyword evidence="1" id="KW-0378">Hydrolase</keyword>
<evidence type="ECO:0000256" key="2">
    <source>
        <dbReference type="ARBA" id="ARBA00023295"/>
    </source>
</evidence>
<dbReference type="PROSITE" id="PS51257">
    <property type="entry name" value="PROKAR_LIPOPROTEIN"/>
    <property type="match status" value="1"/>
</dbReference>
<dbReference type="SUPFAM" id="SSF51445">
    <property type="entry name" value="(Trans)glycosidases"/>
    <property type="match status" value="1"/>
</dbReference>
<dbReference type="PANTHER" id="PTHR45708:SF49">
    <property type="entry name" value="ENDOCHITINASE"/>
    <property type="match status" value="1"/>
</dbReference>
<dbReference type="PANTHER" id="PTHR45708">
    <property type="entry name" value="ENDOCHITINASE"/>
    <property type="match status" value="1"/>
</dbReference>
<organism evidence="4 5">
    <name type="scientific">Spiroplasma monobiae MQ-1</name>
    <dbReference type="NCBI Taxonomy" id="1336748"/>
    <lineage>
        <taxon>Bacteria</taxon>
        <taxon>Bacillati</taxon>
        <taxon>Mycoplasmatota</taxon>
        <taxon>Mollicutes</taxon>
        <taxon>Entomoplasmatales</taxon>
        <taxon>Spiroplasmataceae</taxon>
        <taxon>Spiroplasma</taxon>
    </lineage>
</organism>
<dbReference type="InterPro" id="IPR001223">
    <property type="entry name" value="Glyco_hydro18_cat"/>
</dbReference>
<proteinExistence type="predicted"/>
<accession>A0A2K9LY06</accession>
<dbReference type="AlphaFoldDB" id="A0A2K9LY06"/>
<dbReference type="KEGG" id="smoo:SMONO_v1c03650"/>
<dbReference type="Gene3D" id="3.20.20.80">
    <property type="entry name" value="Glycosidases"/>
    <property type="match status" value="1"/>
</dbReference>
<dbReference type="RefSeq" id="WP_101780674.1">
    <property type="nucleotide sequence ID" value="NZ_CP025543.1"/>
</dbReference>
<evidence type="ECO:0000259" key="3">
    <source>
        <dbReference type="PROSITE" id="PS51910"/>
    </source>
</evidence>